<accession>A0ABY0HD77</accession>
<dbReference type="EMBL" id="QJNS01000065">
    <property type="protein sequence ID" value="RYO89901.1"/>
    <property type="molecule type" value="Genomic_DNA"/>
</dbReference>
<protein>
    <submittedName>
        <fullName evidence="1">Uncharacterized protein</fullName>
    </submittedName>
</protein>
<reference evidence="1 2" key="1">
    <citation type="submission" date="2018-06" db="EMBL/GenBank/DDBJ databases">
        <title>Complete Genomes of Monosporascus.</title>
        <authorList>
            <person name="Robinson A.J."/>
            <person name="Natvig D.O."/>
        </authorList>
    </citation>
    <scope>NUCLEOTIDE SEQUENCE [LARGE SCALE GENOMIC DNA]</scope>
    <source>
        <strain evidence="1 2">CBS 609.92</strain>
    </source>
</reference>
<keyword evidence="2" id="KW-1185">Reference proteome</keyword>
<dbReference type="Proteomes" id="UP000294003">
    <property type="component" value="Unassembled WGS sequence"/>
</dbReference>
<proteinExistence type="predicted"/>
<evidence type="ECO:0000313" key="1">
    <source>
        <dbReference type="EMBL" id="RYO89901.1"/>
    </source>
</evidence>
<comment type="caution">
    <text evidence="1">The sequence shown here is derived from an EMBL/GenBank/DDBJ whole genome shotgun (WGS) entry which is preliminary data.</text>
</comment>
<evidence type="ECO:0000313" key="2">
    <source>
        <dbReference type="Proteomes" id="UP000294003"/>
    </source>
</evidence>
<sequence>MILLPVFRFVSVTARLHPSRRGDVLAQSGYDAAISEYGSCVAHESATIFIAAVLSIYRRYIVWDGFHHREFAPDVVGDATRRGYLTADNDVSRPFIPSGVSMARDAYPHKKRGIRVHVCFHTAFLVYMSDMLDDIEAVKMLNHMFITG</sequence>
<name>A0ABY0HD77_9PEZI</name>
<organism evidence="1 2">
    <name type="scientific">Monosporascus cannonballus</name>
    <dbReference type="NCBI Taxonomy" id="155416"/>
    <lineage>
        <taxon>Eukaryota</taxon>
        <taxon>Fungi</taxon>
        <taxon>Dikarya</taxon>
        <taxon>Ascomycota</taxon>
        <taxon>Pezizomycotina</taxon>
        <taxon>Sordariomycetes</taxon>
        <taxon>Xylariomycetidae</taxon>
        <taxon>Xylariales</taxon>
        <taxon>Xylariales incertae sedis</taxon>
        <taxon>Monosporascus</taxon>
    </lineage>
</organism>
<gene>
    <name evidence="1" type="ORF">DL762_002986</name>
</gene>